<name>A0A069RC57_PEPLI</name>
<feature type="domain" description="Glycosyltransferase subfamily 4-like N-terminal" evidence="2">
    <location>
        <begin position="15"/>
        <end position="166"/>
    </location>
</feature>
<dbReference type="RefSeq" id="WP_038266490.1">
    <property type="nucleotide sequence ID" value="NZ_FSRH01000015.1"/>
</dbReference>
<accession>A0A069RC57</accession>
<dbReference type="eggNOG" id="COG0438">
    <property type="taxonomic scope" value="Bacteria"/>
</dbReference>
<comment type="caution">
    <text evidence="3">The sequence shown here is derived from an EMBL/GenBank/DDBJ whole genome shotgun (WGS) entry which is preliminary data.</text>
</comment>
<dbReference type="GO" id="GO:0016757">
    <property type="term" value="F:glycosyltransferase activity"/>
    <property type="evidence" value="ECO:0007669"/>
    <property type="project" value="TreeGrafter"/>
</dbReference>
<gene>
    <name evidence="3" type="ORF">CLIT_14c00800</name>
</gene>
<keyword evidence="4" id="KW-1185">Reference proteome</keyword>
<evidence type="ECO:0000259" key="1">
    <source>
        <dbReference type="Pfam" id="PF00534"/>
    </source>
</evidence>
<dbReference type="InterPro" id="IPR050194">
    <property type="entry name" value="Glycosyltransferase_grp1"/>
</dbReference>
<dbReference type="OrthoDB" id="9806653at2"/>
<dbReference type="Proteomes" id="UP000027946">
    <property type="component" value="Unassembled WGS sequence"/>
</dbReference>
<protein>
    <submittedName>
        <fullName evidence="3">Glycosyltransferase</fullName>
    </submittedName>
</protein>
<dbReference type="InterPro" id="IPR001296">
    <property type="entry name" value="Glyco_trans_1"/>
</dbReference>
<feature type="domain" description="Glycosyl transferase family 1" evidence="1">
    <location>
        <begin position="172"/>
        <end position="323"/>
    </location>
</feature>
<dbReference type="PANTHER" id="PTHR45947">
    <property type="entry name" value="SULFOQUINOVOSYL TRANSFERASE SQD2"/>
    <property type="match status" value="1"/>
</dbReference>
<dbReference type="EMBL" id="JJMM01000014">
    <property type="protein sequence ID" value="KDR94619.1"/>
    <property type="molecule type" value="Genomic_DNA"/>
</dbReference>
<dbReference type="Pfam" id="PF13439">
    <property type="entry name" value="Glyco_transf_4"/>
    <property type="match status" value="1"/>
</dbReference>
<dbReference type="PANTHER" id="PTHR45947:SF3">
    <property type="entry name" value="SULFOQUINOVOSYL TRANSFERASE SQD2"/>
    <property type="match status" value="1"/>
</dbReference>
<organism evidence="3 4">
    <name type="scientific">Peptoclostridium litorale DSM 5388</name>
    <dbReference type="NCBI Taxonomy" id="1121324"/>
    <lineage>
        <taxon>Bacteria</taxon>
        <taxon>Bacillati</taxon>
        <taxon>Bacillota</taxon>
        <taxon>Clostridia</taxon>
        <taxon>Peptostreptococcales</taxon>
        <taxon>Peptoclostridiaceae</taxon>
        <taxon>Peptoclostridium</taxon>
    </lineage>
</organism>
<dbReference type="SUPFAM" id="SSF53756">
    <property type="entry name" value="UDP-Glycosyltransferase/glycogen phosphorylase"/>
    <property type="match status" value="1"/>
</dbReference>
<dbReference type="Pfam" id="PF00534">
    <property type="entry name" value="Glycos_transf_1"/>
    <property type="match status" value="1"/>
</dbReference>
<evidence type="ECO:0000313" key="3">
    <source>
        <dbReference type="EMBL" id="KDR94619.1"/>
    </source>
</evidence>
<dbReference type="CDD" id="cd03819">
    <property type="entry name" value="GT4_WavL-like"/>
    <property type="match status" value="1"/>
</dbReference>
<sequence>MGYMNILFVTDQLIVGGAEAYFYRLENCIDRESFNMYTAAGGGCYTHRLREGERFTLLPQNPLARTNVLRRIIRDQKIDIVHANSLRMALLSDLIRRAYGLDFKIVYTKHNVTYLEKLSENQYVRFLNGRVDKTIAVCEADRRELLGRGVLDERIETVFNGVDTEKFRFDSKNMRRGKGFSIGILGRLTREKNHGFFIDIMEELFKRRPTDDISVSIAGDGQLREDIESRIKKKKLQGSIEMLGMIDSPPEFLREMDMIMLVSTREKFPMTILEGMAVGSVVLSIDRGGIGDCVTDGETGYLIEEHDIGKFCNAIENIMDGDNSSVIHRARRTVEERFDIASMVEGTQAIYEGCAGKGANRNG</sequence>
<evidence type="ECO:0000313" key="4">
    <source>
        <dbReference type="Proteomes" id="UP000027946"/>
    </source>
</evidence>
<keyword evidence="3" id="KW-0808">Transferase</keyword>
<evidence type="ECO:0000259" key="2">
    <source>
        <dbReference type="Pfam" id="PF13439"/>
    </source>
</evidence>
<proteinExistence type="predicted"/>
<dbReference type="AlphaFoldDB" id="A0A069RC57"/>
<dbReference type="Gene3D" id="3.40.50.2000">
    <property type="entry name" value="Glycogen Phosphorylase B"/>
    <property type="match status" value="2"/>
</dbReference>
<dbReference type="STRING" id="1121324.CLIT_14c00800"/>
<dbReference type="InterPro" id="IPR028098">
    <property type="entry name" value="Glyco_trans_4-like_N"/>
</dbReference>
<reference evidence="3 4" key="1">
    <citation type="submission" date="2014-03" db="EMBL/GenBank/DDBJ databases">
        <title>Genome sequence of Clostridium litorale W6, DSM 5388.</title>
        <authorList>
            <person name="Poehlein A."/>
            <person name="Jagirdar A."/>
            <person name="Khonsari B."/>
            <person name="Chibani C.M."/>
            <person name="Gutierrez Gutierrez D.A."/>
            <person name="Davydova E."/>
            <person name="Alghaithi H.S."/>
            <person name="Nair K.P."/>
            <person name="Dhamotharan K."/>
            <person name="Chandran L."/>
            <person name="G W."/>
            <person name="Daniel R."/>
        </authorList>
    </citation>
    <scope>NUCLEOTIDE SEQUENCE [LARGE SCALE GENOMIC DNA]</scope>
    <source>
        <strain evidence="3 4">W6</strain>
    </source>
</reference>